<dbReference type="Pfam" id="PF22000">
    <property type="entry name" value="DUF6929"/>
    <property type="match status" value="1"/>
</dbReference>
<feature type="region of interest" description="Disordered" evidence="1">
    <location>
        <begin position="307"/>
        <end position="327"/>
    </location>
</feature>
<evidence type="ECO:0000256" key="1">
    <source>
        <dbReference type="SAM" id="MobiDB-lite"/>
    </source>
</evidence>
<gene>
    <name evidence="2" type="ORF">AVDCRST_MAG69-805</name>
</gene>
<sequence>MDQRTGTMERLPPLQLRRLRGLDLTESPGGGRGAHIASASGVVRRGDFVYVIGDDELYLGVFRMSVPEPGEPVRVLDGNLPEDAEARSDAKPDLEALTMLPPFRGHAYGALLGLGSGSGPDRDRGFVWALNHDGSLRGEVRDLDLAPLFERLRDDIDGLNIEGACVMGDRLWLMHRGNRGGTINVVAELSLERVMDSILGDSRIDPGELAAMRSYDLGELDGIELTFSDTTPLGRDLLVFTASAEGSGSDGPDGAIRGSVVGTIGLDGQVQRLRTIDRRWKVEGVHASIDTGVMDLLFVCDQDDPDEPSPLLSAAMPLEGGFESEED</sequence>
<evidence type="ECO:0008006" key="3">
    <source>
        <dbReference type="Google" id="ProtNLM"/>
    </source>
</evidence>
<name>A0A6J4RU09_9ACTN</name>
<reference evidence="2" key="1">
    <citation type="submission" date="2020-02" db="EMBL/GenBank/DDBJ databases">
        <authorList>
            <person name="Meier V. D."/>
        </authorList>
    </citation>
    <scope>NUCLEOTIDE SEQUENCE</scope>
    <source>
        <strain evidence="2">AVDCRST_MAG69</strain>
    </source>
</reference>
<organism evidence="2">
    <name type="scientific">uncultured Solirubrobacteraceae bacterium</name>
    <dbReference type="NCBI Taxonomy" id="1162706"/>
    <lineage>
        <taxon>Bacteria</taxon>
        <taxon>Bacillati</taxon>
        <taxon>Actinomycetota</taxon>
        <taxon>Thermoleophilia</taxon>
        <taxon>Solirubrobacterales</taxon>
        <taxon>Solirubrobacteraceae</taxon>
        <taxon>environmental samples</taxon>
    </lineage>
</organism>
<protein>
    <recommendedName>
        <fullName evidence="3">Phytase-like domain-containing protein</fullName>
    </recommendedName>
</protein>
<accession>A0A6J4RU09</accession>
<dbReference type="InterPro" id="IPR053851">
    <property type="entry name" value="DUF6929"/>
</dbReference>
<evidence type="ECO:0000313" key="2">
    <source>
        <dbReference type="EMBL" id="CAA9481533.1"/>
    </source>
</evidence>
<proteinExistence type="predicted"/>
<dbReference type="EMBL" id="CADCVP010000101">
    <property type="protein sequence ID" value="CAA9481533.1"/>
    <property type="molecule type" value="Genomic_DNA"/>
</dbReference>
<dbReference type="AlphaFoldDB" id="A0A6J4RU09"/>